<feature type="compositionally biased region" description="Basic and acidic residues" evidence="8">
    <location>
        <begin position="330"/>
        <end position="348"/>
    </location>
</feature>
<evidence type="ECO:0000256" key="5">
    <source>
        <dbReference type="ARBA" id="ARBA00022777"/>
    </source>
</evidence>
<dbReference type="PROSITE" id="PS00108">
    <property type="entry name" value="PROTEIN_KINASE_ST"/>
    <property type="match status" value="1"/>
</dbReference>
<dbReference type="Pfam" id="PF00069">
    <property type="entry name" value="Pkinase"/>
    <property type="match status" value="1"/>
</dbReference>
<comment type="caution">
    <text evidence="10">The sequence shown here is derived from an EMBL/GenBank/DDBJ whole genome shotgun (WGS) entry which is preliminary data.</text>
</comment>
<dbReference type="SUPFAM" id="SSF56112">
    <property type="entry name" value="Protein kinase-like (PK-like)"/>
    <property type="match status" value="1"/>
</dbReference>
<evidence type="ECO:0000256" key="6">
    <source>
        <dbReference type="ARBA" id="ARBA00022840"/>
    </source>
</evidence>
<dbReference type="InterPro" id="IPR017441">
    <property type="entry name" value="Protein_kinase_ATP_BS"/>
</dbReference>
<dbReference type="PROSITE" id="PS00107">
    <property type="entry name" value="PROTEIN_KINASE_ATP"/>
    <property type="match status" value="1"/>
</dbReference>
<dbReference type="PROSITE" id="PS50011">
    <property type="entry name" value="PROTEIN_KINASE_DOM"/>
    <property type="match status" value="1"/>
</dbReference>
<dbReference type="RefSeq" id="WP_189649525.1">
    <property type="nucleotide sequence ID" value="NZ_BMRC01000010.1"/>
</dbReference>
<evidence type="ECO:0000256" key="3">
    <source>
        <dbReference type="ARBA" id="ARBA00022679"/>
    </source>
</evidence>
<dbReference type="CDD" id="cd14014">
    <property type="entry name" value="STKc_PknB_like"/>
    <property type="match status" value="1"/>
</dbReference>
<evidence type="ECO:0000313" key="10">
    <source>
        <dbReference type="EMBL" id="MFB9205690.1"/>
    </source>
</evidence>
<dbReference type="PANTHER" id="PTHR43289">
    <property type="entry name" value="MITOGEN-ACTIVATED PROTEIN KINASE KINASE KINASE 20-RELATED"/>
    <property type="match status" value="1"/>
</dbReference>
<evidence type="ECO:0000256" key="8">
    <source>
        <dbReference type="SAM" id="MobiDB-lite"/>
    </source>
</evidence>
<accession>A0ABV5INW0</accession>
<protein>
    <recommendedName>
        <fullName evidence="1">non-specific serine/threonine protein kinase</fullName>
        <ecNumber evidence="1">2.7.11.1</ecNumber>
    </recommendedName>
</protein>
<sequence>MSLSHCAGWLLAGRYRLLSELGQGGMGRVWRAHDELLDRPVAVKEVTLGHTMGDERERLLGRTMREARLAARLTHPHIAAVYDVVVADERPWIVLQLVPSRSLADVIAERGPLSAPETARIGLQVLEALSAAHADGIVHRDVKPGNILLNGDRHALLTDFGLATTLDDQAHLTQSGTVVGTPAYIAPERLRGGPASPQADLWSLGATLYAAVEGHSPFPHSGHLAALTAVLTSRPAPFHQAGPLAPVIAGLLEKDPARRIDGDEARRRLTRVAALYDEKPCDTAAVPVAAALPRTGDLFPPTLGPEPTAAAVPLETGGGEGADGVTRAVTDPEHPGRRPHGQAREGRSGVRTVEWGRAMRGGVHGLARGLREHRQLSPFSVSIPQPIRPQRWRQVTALAALITSVLVTTSWTGDDAPAPRTPAYADPAPDQVAEHEGDLHPVAVSRDRTPDRASGSADENARESARRLPVQPSARPRAVVGAGAGKGRKVGLKGADTKHGKGLGRGKGNGQTKHN</sequence>
<proteinExistence type="predicted"/>
<gene>
    <name evidence="10" type="ORF">ACFFV7_31155</name>
</gene>
<dbReference type="Proteomes" id="UP001589647">
    <property type="component" value="Unassembled WGS sequence"/>
</dbReference>
<evidence type="ECO:0000259" key="9">
    <source>
        <dbReference type="PROSITE" id="PS50011"/>
    </source>
</evidence>
<feature type="region of interest" description="Disordered" evidence="8">
    <location>
        <begin position="328"/>
        <end position="349"/>
    </location>
</feature>
<keyword evidence="2" id="KW-0723">Serine/threonine-protein kinase</keyword>
<dbReference type="SMART" id="SM00220">
    <property type="entry name" value="S_TKc"/>
    <property type="match status" value="1"/>
</dbReference>
<dbReference type="EC" id="2.7.11.1" evidence="1"/>
<feature type="compositionally biased region" description="Basic and acidic residues" evidence="8">
    <location>
        <begin position="432"/>
        <end position="451"/>
    </location>
</feature>
<dbReference type="InterPro" id="IPR000719">
    <property type="entry name" value="Prot_kinase_dom"/>
</dbReference>
<dbReference type="InterPro" id="IPR008271">
    <property type="entry name" value="Ser/Thr_kinase_AS"/>
</dbReference>
<feature type="binding site" evidence="7">
    <location>
        <position position="44"/>
    </location>
    <ligand>
        <name>ATP</name>
        <dbReference type="ChEBI" id="CHEBI:30616"/>
    </ligand>
</feature>
<keyword evidence="3 10" id="KW-0808">Transferase</keyword>
<dbReference type="InterPro" id="IPR011009">
    <property type="entry name" value="Kinase-like_dom_sf"/>
</dbReference>
<keyword evidence="5 10" id="KW-0418">Kinase</keyword>
<evidence type="ECO:0000256" key="4">
    <source>
        <dbReference type="ARBA" id="ARBA00022741"/>
    </source>
</evidence>
<dbReference type="Gene3D" id="1.10.510.10">
    <property type="entry name" value="Transferase(Phosphotransferase) domain 1"/>
    <property type="match status" value="1"/>
</dbReference>
<keyword evidence="11" id="KW-1185">Reference proteome</keyword>
<dbReference type="Gene3D" id="3.30.200.20">
    <property type="entry name" value="Phosphorylase Kinase, domain 1"/>
    <property type="match status" value="1"/>
</dbReference>
<dbReference type="GO" id="GO:0004674">
    <property type="term" value="F:protein serine/threonine kinase activity"/>
    <property type="evidence" value="ECO:0007669"/>
    <property type="project" value="UniProtKB-EC"/>
</dbReference>
<dbReference type="PANTHER" id="PTHR43289:SF6">
    <property type="entry name" value="SERINE_THREONINE-PROTEIN KINASE NEKL-3"/>
    <property type="match status" value="1"/>
</dbReference>
<evidence type="ECO:0000313" key="11">
    <source>
        <dbReference type="Proteomes" id="UP001589647"/>
    </source>
</evidence>
<feature type="region of interest" description="Disordered" evidence="8">
    <location>
        <begin position="411"/>
        <end position="515"/>
    </location>
</feature>
<name>A0ABV5INW0_9ACTN</name>
<evidence type="ECO:0000256" key="1">
    <source>
        <dbReference type="ARBA" id="ARBA00012513"/>
    </source>
</evidence>
<evidence type="ECO:0000256" key="2">
    <source>
        <dbReference type="ARBA" id="ARBA00022527"/>
    </source>
</evidence>
<organism evidence="10 11">
    <name type="scientific">Nonomuraea spiralis</name>
    <dbReference type="NCBI Taxonomy" id="46182"/>
    <lineage>
        <taxon>Bacteria</taxon>
        <taxon>Bacillati</taxon>
        <taxon>Actinomycetota</taxon>
        <taxon>Actinomycetes</taxon>
        <taxon>Streptosporangiales</taxon>
        <taxon>Streptosporangiaceae</taxon>
        <taxon>Nonomuraea</taxon>
    </lineage>
</organism>
<dbReference type="EMBL" id="JBHMEI010000030">
    <property type="protein sequence ID" value="MFB9205690.1"/>
    <property type="molecule type" value="Genomic_DNA"/>
</dbReference>
<evidence type="ECO:0000256" key="7">
    <source>
        <dbReference type="PROSITE-ProRule" id="PRU10141"/>
    </source>
</evidence>
<feature type="domain" description="Protein kinase" evidence="9">
    <location>
        <begin position="15"/>
        <end position="272"/>
    </location>
</feature>
<reference evidence="10 11" key="1">
    <citation type="submission" date="2024-09" db="EMBL/GenBank/DDBJ databases">
        <authorList>
            <person name="Sun Q."/>
            <person name="Mori K."/>
        </authorList>
    </citation>
    <scope>NUCLEOTIDE SEQUENCE [LARGE SCALE GENOMIC DNA]</scope>
    <source>
        <strain evidence="10 11">CCM 3426</strain>
    </source>
</reference>
<keyword evidence="6 7" id="KW-0067">ATP-binding</keyword>
<keyword evidence="4 7" id="KW-0547">Nucleotide-binding</keyword>